<feature type="transmembrane region" description="Helical" evidence="15">
    <location>
        <begin position="159"/>
        <end position="180"/>
    </location>
</feature>
<evidence type="ECO:0000256" key="10">
    <source>
        <dbReference type="ARBA" id="ARBA00023157"/>
    </source>
</evidence>
<feature type="transmembrane region" description="Helical" evidence="15">
    <location>
        <begin position="253"/>
        <end position="274"/>
    </location>
</feature>
<keyword evidence="18" id="KW-1185">Reference proteome</keyword>
<keyword evidence="9 15" id="KW-0472">Membrane</keyword>
<evidence type="ECO:0000256" key="14">
    <source>
        <dbReference type="ARBA" id="ARBA00033289"/>
    </source>
</evidence>
<dbReference type="Proteomes" id="UP000526602">
    <property type="component" value="Unassembled WGS sequence"/>
</dbReference>
<dbReference type="InterPro" id="IPR007110">
    <property type="entry name" value="Ig-like_dom"/>
</dbReference>
<evidence type="ECO:0000259" key="16">
    <source>
        <dbReference type="PROSITE" id="PS50835"/>
    </source>
</evidence>
<comment type="subcellular location">
    <subcellularLocation>
        <location evidence="1">Cell membrane</location>
        <topology evidence="1">Multi-pass membrane protein</topology>
    </subcellularLocation>
</comment>
<keyword evidence="12" id="KW-0873">Pyrrolidone carboxylic acid</keyword>
<dbReference type="CDD" id="cd16090">
    <property type="entry name" value="IgV_CD47"/>
    <property type="match status" value="1"/>
</dbReference>
<dbReference type="PANTHER" id="PTHR10613">
    <property type="entry name" value="LEUKOCYTE SURFACE ANTIGEN CD47"/>
    <property type="match status" value="1"/>
</dbReference>
<evidence type="ECO:0000256" key="6">
    <source>
        <dbReference type="ARBA" id="ARBA00022729"/>
    </source>
</evidence>
<evidence type="ECO:0000313" key="17">
    <source>
        <dbReference type="EMBL" id="NXC01232.1"/>
    </source>
</evidence>
<proteinExistence type="predicted"/>
<organism evidence="17 18">
    <name type="scientific">Orthonyx spaldingii</name>
    <name type="common">Chowchilla</name>
    <dbReference type="NCBI Taxonomy" id="38397"/>
    <lineage>
        <taxon>Eukaryota</taxon>
        <taxon>Metazoa</taxon>
        <taxon>Chordata</taxon>
        <taxon>Craniata</taxon>
        <taxon>Vertebrata</taxon>
        <taxon>Euteleostomi</taxon>
        <taxon>Archelosauria</taxon>
        <taxon>Archosauria</taxon>
        <taxon>Dinosauria</taxon>
        <taxon>Saurischia</taxon>
        <taxon>Theropoda</taxon>
        <taxon>Coelurosauria</taxon>
        <taxon>Aves</taxon>
        <taxon>Neognathae</taxon>
        <taxon>Neoaves</taxon>
        <taxon>Telluraves</taxon>
        <taxon>Australaves</taxon>
        <taxon>Passeriformes</taxon>
        <taxon>Corvoidea</taxon>
        <taxon>Orthonychidae</taxon>
        <taxon>Orthonyx</taxon>
    </lineage>
</organism>
<keyword evidence="7" id="KW-0130">Cell adhesion</keyword>
<feature type="transmembrane region" description="Helical" evidence="15">
    <location>
        <begin position="192"/>
        <end position="214"/>
    </location>
</feature>
<dbReference type="EMBL" id="VZTJ01001566">
    <property type="protein sequence ID" value="NXC01232.1"/>
    <property type="molecule type" value="Genomic_DNA"/>
</dbReference>
<gene>
    <name evidence="17" type="primary">Cd47</name>
    <name evidence="17" type="ORF">ORTSPA_R04648</name>
</gene>
<feature type="non-terminal residue" evidence="17">
    <location>
        <position position="1"/>
    </location>
</feature>
<feature type="transmembrane region" description="Helical" evidence="15">
    <location>
        <begin position="221"/>
        <end position="241"/>
    </location>
</feature>
<evidence type="ECO:0000256" key="2">
    <source>
        <dbReference type="ARBA" id="ARBA00015454"/>
    </source>
</evidence>
<dbReference type="InterPro" id="IPR013270">
    <property type="entry name" value="CD47_Vset"/>
</dbReference>
<dbReference type="PANTHER" id="PTHR10613:SF0">
    <property type="entry name" value="LEUKOCYTE SURFACE ANTIGEN CD47"/>
    <property type="match status" value="1"/>
</dbReference>
<keyword evidence="8 15" id="KW-1133">Transmembrane helix</keyword>
<dbReference type="PROSITE" id="PS50835">
    <property type="entry name" value="IG_LIKE"/>
    <property type="match status" value="1"/>
</dbReference>
<evidence type="ECO:0000313" key="18">
    <source>
        <dbReference type="Proteomes" id="UP000526602"/>
    </source>
</evidence>
<dbReference type="InterPro" id="IPR013147">
    <property type="entry name" value="CD47-like_TM"/>
</dbReference>
<dbReference type="GO" id="GO:0022409">
    <property type="term" value="P:positive regulation of cell-cell adhesion"/>
    <property type="evidence" value="ECO:0007669"/>
    <property type="project" value="InterPro"/>
</dbReference>
<evidence type="ECO:0000256" key="15">
    <source>
        <dbReference type="SAM" id="Phobius"/>
    </source>
</evidence>
<keyword evidence="3" id="KW-1003">Cell membrane</keyword>
<dbReference type="GO" id="GO:0007155">
    <property type="term" value="P:cell adhesion"/>
    <property type="evidence" value="ECO:0007669"/>
    <property type="project" value="UniProtKB-KW"/>
</dbReference>
<name>A0A7K8GA97_ORTSP</name>
<keyword evidence="11" id="KW-0325">Glycoprotein</keyword>
<protein>
    <recommendedName>
        <fullName evidence="2">Leukocyte surface antigen CD47</fullName>
    </recommendedName>
    <alternativeName>
        <fullName evidence="14">Integrin-associated protein</fullName>
    </alternativeName>
</protein>
<accession>A0A7K8GA97</accession>
<dbReference type="GO" id="GO:0005886">
    <property type="term" value="C:plasma membrane"/>
    <property type="evidence" value="ECO:0007669"/>
    <property type="project" value="UniProtKB-SubCell"/>
</dbReference>
<evidence type="ECO:0000256" key="13">
    <source>
        <dbReference type="ARBA" id="ARBA00023319"/>
    </source>
</evidence>
<sequence>GSAQLSLTGTDIIEKNDCNETVVLPCYVTDLKENNENVMFVTWKKQGDIIFSYRGGKKEFYINPSFPSAKLLSQADLPRGQASLVLRSAEATVGNYSCEVTESNREGEKKMELRNSSGSWFLLVERAVIISLICLLVILCAAQLSVIGLKYEIESQRKVCTIAALVIFAVVVGVGTALFLQDGYTVQSQAGLGLSVIPAVISVPLQYVMFGIVFDSLPQATLALIGLKLLGYIIAVVGFALCVPACPPLHGSVLIAGLAIMAIASLLSLAYVFIM</sequence>
<keyword evidence="10" id="KW-1015">Disulfide bond</keyword>
<dbReference type="Pfam" id="PF08204">
    <property type="entry name" value="V-set_CD47"/>
    <property type="match status" value="1"/>
</dbReference>
<dbReference type="InterPro" id="IPR006704">
    <property type="entry name" value="CD47"/>
</dbReference>
<evidence type="ECO:0000256" key="9">
    <source>
        <dbReference type="ARBA" id="ARBA00023136"/>
    </source>
</evidence>
<feature type="non-terminal residue" evidence="17">
    <location>
        <position position="275"/>
    </location>
</feature>
<reference evidence="17 18" key="1">
    <citation type="submission" date="2019-09" db="EMBL/GenBank/DDBJ databases">
        <title>Bird 10,000 Genomes (B10K) Project - Family phase.</title>
        <authorList>
            <person name="Zhang G."/>
        </authorList>
    </citation>
    <scope>NUCLEOTIDE SEQUENCE [LARGE SCALE GENOMIC DNA]</scope>
    <source>
        <strain evidence="17">B10K-DU-029-32</strain>
        <tissue evidence="17">Liver or heart</tissue>
    </source>
</reference>
<dbReference type="AlphaFoldDB" id="A0A7K8GA97"/>
<evidence type="ECO:0000256" key="5">
    <source>
        <dbReference type="ARBA" id="ARBA00022692"/>
    </source>
</evidence>
<dbReference type="Pfam" id="PF04549">
    <property type="entry name" value="CD47"/>
    <property type="match status" value="1"/>
</dbReference>
<dbReference type="GO" id="GO:0050766">
    <property type="term" value="P:positive regulation of phagocytosis"/>
    <property type="evidence" value="ECO:0007669"/>
    <property type="project" value="InterPro"/>
</dbReference>
<comment type="caution">
    <text evidence="17">The sequence shown here is derived from an EMBL/GenBank/DDBJ whole genome shotgun (WGS) entry which is preliminary data.</text>
</comment>
<dbReference type="InterPro" id="IPR036179">
    <property type="entry name" value="Ig-like_dom_sf"/>
</dbReference>
<keyword evidence="4" id="KW-0597">Phosphoprotein</keyword>
<feature type="domain" description="Ig-like" evidence="16">
    <location>
        <begin position="19"/>
        <end position="114"/>
    </location>
</feature>
<evidence type="ECO:0000256" key="3">
    <source>
        <dbReference type="ARBA" id="ARBA00022475"/>
    </source>
</evidence>
<evidence type="ECO:0000256" key="7">
    <source>
        <dbReference type="ARBA" id="ARBA00022889"/>
    </source>
</evidence>
<dbReference type="InterPro" id="IPR013783">
    <property type="entry name" value="Ig-like_fold"/>
</dbReference>
<dbReference type="GO" id="GO:0050729">
    <property type="term" value="P:positive regulation of inflammatory response"/>
    <property type="evidence" value="ECO:0007669"/>
    <property type="project" value="InterPro"/>
</dbReference>
<keyword evidence="5 15" id="KW-0812">Transmembrane</keyword>
<dbReference type="GO" id="GO:0070062">
    <property type="term" value="C:extracellular exosome"/>
    <property type="evidence" value="ECO:0007669"/>
    <property type="project" value="TreeGrafter"/>
</dbReference>
<keyword evidence="13" id="KW-0393">Immunoglobulin domain</keyword>
<evidence type="ECO:0000256" key="8">
    <source>
        <dbReference type="ARBA" id="ARBA00022989"/>
    </source>
</evidence>
<evidence type="ECO:0000256" key="12">
    <source>
        <dbReference type="ARBA" id="ARBA00023283"/>
    </source>
</evidence>
<dbReference type="Gene3D" id="2.60.40.10">
    <property type="entry name" value="Immunoglobulins"/>
    <property type="match status" value="1"/>
</dbReference>
<evidence type="ECO:0000256" key="1">
    <source>
        <dbReference type="ARBA" id="ARBA00004651"/>
    </source>
</evidence>
<dbReference type="InterPro" id="IPR037805">
    <property type="entry name" value="IgV_CD47"/>
</dbReference>
<dbReference type="GO" id="GO:0070053">
    <property type="term" value="F:thrombospondin receptor activity"/>
    <property type="evidence" value="ECO:0007669"/>
    <property type="project" value="InterPro"/>
</dbReference>
<evidence type="ECO:0000256" key="4">
    <source>
        <dbReference type="ARBA" id="ARBA00022553"/>
    </source>
</evidence>
<dbReference type="SUPFAM" id="SSF48726">
    <property type="entry name" value="Immunoglobulin"/>
    <property type="match status" value="1"/>
</dbReference>
<keyword evidence="6" id="KW-0732">Signal</keyword>
<feature type="transmembrane region" description="Helical" evidence="15">
    <location>
        <begin position="127"/>
        <end position="147"/>
    </location>
</feature>
<evidence type="ECO:0000256" key="11">
    <source>
        <dbReference type="ARBA" id="ARBA00023180"/>
    </source>
</evidence>